<evidence type="ECO:0000313" key="4">
    <source>
        <dbReference type="Proteomes" id="UP001235712"/>
    </source>
</evidence>
<proteinExistence type="predicted"/>
<accession>A0ABT9NYX3</accession>
<evidence type="ECO:0000313" key="3">
    <source>
        <dbReference type="EMBL" id="MDP9825035.1"/>
    </source>
</evidence>
<organism evidence="3 4">
    <name type="scientific">Kineosporia succinea</name>
    <dbReference type="NCBI Taxonomy" id="84632"/>
    <lineage>
        <taxon>Bacteria</taxon>
        <taxon>Bacillati</taxon>
        <taxon>Actinomycetota</taxon>
        <taxon>Actinomycetes</taxon>
        <taxon>Kineosporiales</taxon>
        <taxon>Kineosporiaceae</taxon>
        <taxon>Kineosporia</taxon>
    </lineage>
</organism>
<dbReference type="RefSeq" id="WP_307238404.1">
    <property type="nucleotide sequence ID" value="NZ_JAUSQZ010000001.1"/>
</dbReference>
<name>A0ABT9NYX3_9ACTN</name>
<reference evidence="3 4" key="1">
    <citation type="submission" date="2023-07" db="EMBL/GenBank/DDBJ databases">
        <title>Sequencing the genomes of 1000 actinobacteria strains.</title>
        <authorList>
            <person name="Klenk H.-P."/>
        </authorList>
    </citation>
    <scope>NUCLEOTIDE SEQUENCE [LARGE SCALE GENOMIC DNA]</scope>
    <source>
        <strain evidence="3 4">DSM 44388</strain>
    </source>
</reference>
<dbReference type="EMBL" id="JAUSQZ010000001">
    <property type="protein sequence ID" value="MDP9825035.1"/>
    <property type="molecule type" value="Genomic_DNA"/>
</dbReference>
<gene>
    <name evidence="3" type="ORF">J2S57_000784</name>
</gene>
<dbReference type="Proteomes" id="UP001235712">
    <property type="component" value="Unassembled WGS sequence"/>
</dbReference>
<evidence type="ECO:0000256" key="2">
    <source>
        <dbReference type="SAM" id="SignalP"/>
    </source>
</evidence>
<feature type="signal peptide" evidence="2">
    <location>
        <begin position="1"/>
        <end position="20"/>
    </location>
</feature>
<protein>
    <submittedName>
        <fullName evidence="3">4-hydroxy-L-threonine phosphate dehydrogenase PdxA</fullName>
    </submittedName>
</protein>
<feature type="region of interest" description="Disordered" evidence="1">
    <location>
        <begin position="23"/>
        <end position="70"/>
    </location>
</feature>
<comment type="caution">
    <text evidence="3">The sequence shown here is derived from an EMBL/GenBank/DDBJ whole genome shotgun (WGS) entry which is preliminary data.</text>
</comment>
<keyword evidence="2" id="KW-0732">Signal</keyword>
<feature type="chain" id="PRO_5046038344" evidence="2">
    <location>
        <begin position="21"/>
        <end position="183"/>
    </location>
</feature>
<sequence>MKSVLVVGALALGLTLIACGGSTSTTETAGSTSATATTSVTTSAVPSPSASPNTTPSTSPSTAQATQEEQAGTTLTYGGAAAKCVRPVQQKYLLEAELSFRGKVTSMVDGVVTVRVTDAFRGKPGKTVRLQSHDGMSEAPTFTEGASFFITARDGQMQDCLSGPTRDSSLKESYDLAFGTFEK</sequence>
<evidence type="ECO:0000256" key="1">
    <source>
        <dbReference type="SAM" id="MobiDB-lite"/>
    </source>
</evidence>
<keyword evidence="4" id="KW-1185">Reference proteome</keyword>
<dbReference type="PROSITE" id="PS51257">
    <property type="entry name" value="PROKAR_LIPOPROTEIN"/>
    <property type="match status" value="1"/>
</dbReference>